<proteinExistence type="predicted"/>
<evidence type="ECO:0000313" key="2">
    <source>
        <dbReference type="Proteomes" id="UP000256269"/>
    </source>
</evidence>
<dbReference type="RefSeq" id="WP_170218243.1">
    <property type="nucleotide sequence ID" value="NZ_CP144375.1"/>
</dbReference>
<dbReference type="Proteomes" id="UP000256269">
    <property type="component" value="Unassembled WGS sequence"/>
</dbReference>
<accession>A0A3E0G5H6</accession>
<evidence type="ECO:0000313" key="1">
    <source>
        <dbReference type="EMBL" id="REH18121.1"/>
    </source>
</evidence>
<dbReference type="EMBL" id="QUNO01000037">
    <property type="protein sequence ID" value="REH18121.1"/>
    <property type="molecule type" value="Genomic_DNA"/>
</dbReference>
<comment type="caution">
    <text evidence="1">The sequence shown here is derived from an EMBL/GenBank/DDBJ whole genome shotgun (WGS) entry which is preliminary data.</text>
</comment>
<organism evidence="1 2">
    <name type="scientific">Kutzneria buriramensis</name>
    <dbReference type="NCBI Taxonomy" id="1045776"/>
    <lineage>
        <taxon>Bacteria</taxon>
        <taxon>Bacillati</taxon>
        <taxon>Actinomycetota</taxon>
        <taxon>Actinomycetes</taxon>
        <taxon>Pseudonocardiales</taxon>
        <taxon>Pseudonocardiaceae</taxon>
        <taxon>Kutzneria</taxon>
    </lineage>
</organism>
<sequence length="71" mass="7230">MTPHPSGRVEPFRIRRGTVGEILVPDAQAAVLPYPAGVPAPLSGQRTAAALGSWGLAPETVADLTSAGGIR</sequence>
<reference evidence="1 2" key="1">
    <citation type="submission" date="2018-08" db="EMBL/GenBank/DDBJ databases">
        <title>Genomic Encyclopedia of Archaeal and Bacterial Type Strains, Phase II (KMG-II): from individual species to whole genera.</title>
        <authorList>
            <person name="Goeker M."/>
        </authorList>
    </citation>
    <scope>NUCLEOTIDE SEQUENCE [LARGE SCALE GENOMIC DNA]</scope>
    <source>
        <strain evidence="1 2">DSM 45791</strain>
    </source>
</reference>
<gene>
    <name evidence="1" type="ORF">BCF44_1378</name>
</gene>
<name>A0A3E0G5H6_9PSEU</name>
<protein>
    <submittedName>
        <fullName evidence="1">Uncharacterized protein</fullName>
    </submittedName>
</protein>
<dbReference type="AlphaFoldDB" id="A0A3E0G5H6"/>
<keyword evidence="2" id="KW-1185">Reference proteome</keyword>